<comment type="similarity">
    <text evidence="1 2">Belongs to the protein-tyrosine phosphatase family. Non-receptor class dual specificity subfamily.</text>
</comment>
<proteinExistence type="inferred from homology"/>
<evidence type="ECO:0000256" key="1">
    <source>
        <dbReference type="ARBA" id="ARBA00008601"/>
    </source>
</evidence>
<dbReference type="InterPro" id="IPR000340">
    <property type="entry name" value="Dual-sp_phosphatase_cat-dom"/>
</dbReference>
<comment type="caution">
    <text evidence="5">The sequence shown here is derived from an EMBL/GenBank/DDBJ whole genome shotgun (WGS) entry which is preliminary data.</text>
</comment>
<dbReference type="PRINTS" id="PR01909">
    <property type="entry name" value="ADSPHPHTASEA"/>
</dbReference>
<evidence type="ECO:0000313" key="6">
    <source>
        <dbReference type="Proteomes" id="UP001159427"/>
    </source>
</evidence>
<dbReference type="SMART" id="SM00195">
    <property type="entry name" value="DSPc"/>
    <property type="match status" value="1"/>
</dbReference>
<dbReference type="EC" id="3.1.3.16" evidence="2"/>
<feature type="domain" description="Tyrosine-protein phosphatase" evidence="3">
    <location>
        <begin position="35"/>
        <end position="190"/>
    </location>
</feature>
<organism evidence="5 6">
    <name type="scientific">Porites evermanni</name>
    <dbReference type="NCBI Taxonomy" id="104178"/>
    <lineage>
        <taxon>Eukaryota</taxon>
        <taxon>Metazoa</taxon>
        <taxon>Cnidaria</taxon>
        <taxon>Anthozoa</taxon>
        <taxon>Hexacorallia</taxon>
        <taxon>Scleractinia</taxon>
        <taxon>Fungiina</taxon>
        <taxon>Poritidae</taxon>
        <taxon>Porites</taxon>
    </lineage>
</organism>
<evidence type="ECO:0000259" key="4">
    <source>
        <dbReference type="PROSITE" id="PS50056"/>
    </source>
</evidence>
<protein>
    <recommendedName>
        <fullName evidence="2">Dual specificity protein phosphatase</fullName>
        <ecNumber evidence="2">3.1.3.16</ecNumber>
        <ecNumber evidence="2">3.1.3.48</ecNumber>
    </recommendedName>
</protein>
<dbReference type="InterPro" id="IPR000387">
    <property type="entry name" value="Tyr_Pase_dom"/>
</dbReference>
<comment type="catalytic activity">
    <reaction evidence="2">
        <text>O-phospho-L-seryl-[protein] + H2O = L-seryl-[protein] + phosphate</text>
        <dbReference type="Rhea" id="RHEA:20629"/>
        <dbReference type="Rhea" id="RHEA-COMP:9863"/>
        <dbReference type="Rhea" id="RHEA-COMP:11604"/>
        <dbReference type="ChEBI" id="CHEBI:15377"/>
        <dbReference type="ChEBI" id="CHEBI:29999"/>
        <dbReference type="ChEBI" id="CHEBI:43474"/>
        <dbReference type="ChEBI" id="CHEBI:83421"/>
        <dbReference type="EC" id="3.1.3.16"/>
    </reaction>
</comment>
<evidence type="ECO:0000256" key="2">
    <source>
        <dbReference type="RuleBase" id="RU366038"/>
    </source>
</evidence>
<accession>A0ABN8PDH5</accession>
<dbReference type="PRINTS" id="PR01908">
    <property type="entry name" value="ADSPHPHTASE"/>
</dbReference>
<dbReference type="PANTHER" id="PTHR45682">
    <property type="entry name" value="AGAP008228-PA"/>
    <property type="match status" value="1"/>
</dbReference>
<comment type="catalytic activity">
    <reaction evidence="2">
        <text>O-phospho-L-threonyl-[protein] + H2O = L-threonyl-[protein] + phosphate</text>
        <dbReference type="Rhea" id="RHEA:47004"/>
        <dbReference type="Rhea" id="RHEA-COMP:11060"/>
        <dbReference type="Rhea" id="RHEA-COMP:11605"/>
        <dbReference type="ChEBI" id="CHEBI:15377"/>
        <dbReference type="ChEBI" id="CHEBI:30013"/>
        <dbReference type="ChEBI" id="CHEBI:43474"/>
        <dbReference type="ChEBI" id="CHEBI:61977"/>
        <dbReference type="EC" id="3.1.3.16"/>
    </reaction>
</comment>
<name>A0ABN8PDH5_9CNID</name>
<dbReference type="InterPro" id="IPR020405">
    <property type="entry name" value="Atypical_DUSP_subfamA"/>
</dbReference>
<comment type="function">
    <text evidence="2">Dual specificity phosphatase able to dephosphorylate phosphotyrosine, phosphoserine and phosphothreonine residues, with a preference for phosphotyrosine as a substrate.</text>
</comment>
<dbReference type="SUPFAM" id="SSF52799">
    <property type="entry name" value="(Phosphotyrosine protein) phosphatases II"/>
    <property type="match status" value="1"/>
</dbReference>
<dbReference type="EMBL" id="CALNXI010000821">
    <property type="protein sequence ID" value="CAH3141617.1"/>
    <property type="molecule type" value="Genomic_DNA"/>
</dbReference>
<dbReference type="Proteomes" id="UP001159427">
    <property type="component" value="Unassembled WGS sequence"/>
</dbReference>
<reference evidence="5 6" key="1">
    <citation type="submission" date="2022-05" db="EMBL/GenBank/DDBJ databases">
        <authorList>
            <consortium name="Genoscope - CEA"/>
            <person name="William W."/>
        </authorList>
    </citation>
    <scope>NUCLEOTIDE SEQUENCE [LARGE SCALE GENOMIC DNA]</scope>
</reference>
<gene>
    <name evidence="5" type="ORF">PEVE_00042230</name>
</gene>
<dbReference type="Pfam" id="PF00782">
    <property type="entry name" value="DSPc"/>
    <property type="match status" value="1"/>
</dbReference>
<evidence type="ECO:0000259" key="3">
    <source>
        <dbReference type="PROSITE" id="PS50054"/>
    </source>
</evidence>
<dbReference type="InterPro" id="IPR029021">
    <property type="entry name" value="Prot-tyrosine_phosphatase-like"/>
</dbReference>
<sequence>MADESVSRDTKTTVKDLNQIITEPAHGFFMLPSDPYNEVFDGIFVGDAETAMDEGKLQKIGITHVLNAAFGTKFYHVKTGPDYYCESGFIFHGIPAMDMFTFKLIKYFDEACDFIGKAIGTKKTGKKNGKIFVHCREGVSRSVSLVLAYLVRDQDMELKDAVRLVRSKREISPNEGFLQQLIEYSAKLGKA</sequence>
<keyword evidence="2" id="KW-0378">Hydrolase</keyword>
<evidence type="ECO:0000313" key="5">
    <source>
        <dbReference type="EMBL" id="CAH3141617.1"/>
    </source>
</evidence>
<dbReference type="InterPro" id="IPR020422">
    <property type="entry name" value="TYR_PHOSPHATASE_DUAL_dom"/>
</dbReference>
<dbReference type="Gene3D" id="3.90.190.10">
    <property type="entry name" value="Protein tyrosine phosphatase superfamily"/>
    <property type="match status" value="1"/>
</dbReference>
<dbReference type="PROSITE" id="PS50054">
    <property type="entry name" value="TYR_PHOSPHATASE_DUAL"/>
    <property type="match status" value="1"/>
</dbReference>
<dbReference type="PANTHER" id="PTHR45682:SF1">
    <property type="entry name" value="DUAL SPECIFICITY PROTEIN PHOSPHATASE 3"/>
    <property type="match status" value="1"/>
</dbReference>
<keyword evidence="2" id="KW-0904">Protein phosphatase</keyword>
<comment type="catalytic activity">
    <reaction evidence="2">
        <text>O-phospho-L-tyrosyl-[protein] + H2O = L-tyrosyl-[protein] + phosphate</text>
        <dbReference type="Rhea" id="RHEA:10684"/>
        <dbReference type="Rhea" id="RHEA-COMP:10136"/>
        <dbReference type="Rhea" id="RHEA-COMP:20101"/>
        <dbReference type="ChEBI" id="CHEBI:15377"/>
        <dbReference type="ChEBI" id="CHEBI:43474"/>
        <dbReference type="ChEBI" id="CHEBI:46858"/>
        <dbReference type="ChEBI" id="CHEBI:61978"/>
        <dbReference type="EC" id="3.1.3.48"/>
    </reaction>
</comment>
<dbReference type="EC" id="3.1.3.48" evidence="2"/>
<feature type="domain" description="Tyrosine specific protein phosphatases" evidence="4">
    <location>
        <begin position="106"/>
        <end position="169"/>
    </location>
</feature>
<dbReference type="PROSITE" id="PS50056">
    <property type="entry name" value="TYR_PHOSPHATASE_2"/>
    <property type="match status" value="1"/>
</dbReference>
<dbReference type="CDD" id="cd14515">
    <property type="entry name" value="DUSP3-like"/>
    <property type="match status" value="1"/>
</dbReference>
<keyword evidence="6" id="KW-1185">Reference proteome</keyword>